<evidence type="ECO:0000313" key="2">
    <source>
        <dbReference type="EMBL" id="XCN74441.1"/>
    </source>
</evidence>
<evidence type="ECO:0000256" key="1">
    <source>
        <dbReference type="SAM" id="MobiDB-lite"/>
    </source>
</evidence>
<protein>
    <recommendedName>
        <fullName evidence="3">Amphi-Trp domain-containing protein</fullName>
    </recommendedName>
</protein>
<dbReference type="EMBL" id="CP159373">
    <property type="protein sequence ID" value="XCN74441.1"/>
    <property type="molecule type" value="Genomic_DNA"/>
</dbReference>
<feature type="region of interest" description="Disordered" evidence="1">
    <location>
        <begin position="85"/>
        <end position="106"/>
    </location>
</feature>
<reference evidence="2" key="2">
    <citation type="submission" date="2024-06" db="EMBL/GenBank/DDBJ databases">
        <authorList>
            <person name="Plum-Jensen L.E."/>
            <person name="Schramm A."/>
            <person name="Marshall I.P.G."/>
        </authorList>
    </citation>
    <scope>NUCLEOTIDE SEQUENCE</scope>
    <source>
        <strain evidence="2">Rat1</strain>
    </source>
</reference>
<dbReference type="AlphaFoldDB" id="A0AAU8LYV3"/>
<feature type="compositionally biased region" description="Acidic residues" evidence="1">
    <location>
        <begin position="85"/>
        <end position="98"/>
    </location>
</feature>
<reference evidence="2" key="1">
    <citation type="journal article" date="2024" name="Syst. Appl. Microbiol.">
        <title>First single-strain enrichments of Electrothrix cable bacteria, description of E. aestuarii sp. nov. and E. rattekaaiensis sp. nov., and proposal of a cable bacteria taxonomy following the rules of the SeqCode.</title>
        <authorList>
            <person name="Plum-Jensen L.E."/>
            <person name="Schramm A."/>
            <person name="Marshall I.P.G."/>
        </authorList>
    </citation>
    <scope>NUCLEOTIDE SEQUENCE</scope>
    <source>
        <strain evidence="2">Rat1</strain>
    </source>
</reference>
<name>A0AAU8LYV3_9BACT</name>
<proteinExistence type="predicted"/>
<organism evidence="2">
    <name type="scientific">Candidatus Electrothrix aestuarii</name>
    <dbReference type="NCBI Taxonomy" id="3062594"/>
    <lineage>
        <taxon>Bacteria</taxon>
        <taxon>Pseudomonadati</taxon>
        <taxon>Thermodesulfobacteriota</taxon>
        <taxon>Desulfobulbia</taxon>
        <taxon>Desulfobulbales</taxon>
        <taxon>Desulfobulbaceae</taxon>
        <taxon>Candidatus Electrothrix</taxon>
    </lineage>
</organism>
<sequence length="106" mass="11995">MSEIACTATMSAEAIELNLDGNDISISLEGDIDFTNLVKHLTSLIERKSGIEMTWTERDEPTDKENVAKGVIDEILESFNQVIEEQFEEEDEEGEENDAPLFSRQR</sequence>
<dbReference type="KEGG" id="eaj:Q3M24_06760"/>
<evidence type="ECO:0008006" key="3">
    <source>
        <dbReference type="Google" id="ProtNLM"/>
    </source>
</evidence>
<accession>A0AAU8LYV3</accession>
<gene>
    <name evidence="2" type="ORF">Q3M24_06760</name>
</gene>